<sequence length="66" mass="7422">MRDWVSHRKKKKRENLPLSIQTVLPKPLQALVSPDAAEKSRHHVSSVHGIYITEGITAHSGQRSGR</sequence>
<proteinExistence type="predicted"/>
<accession>A0A8T2LUW3</accession>
<dbReference type="AlphaFoldDB" id="A0A8T2LUW3"/>
<name>A0A8T2LUW3_ASTMX</name>
<evidence type="ECO:0000313" key="1">
    <source>
        <dbReference type="EMBL" id="KAG9275713.1"/>
    </source>
</evidence>
<dbReference type="EMBL" id="JAICCE010000007">
    <property type="protein sequence ID" value="KAG9275713.1"/>
    <property type="molecule type" value="Genomic_DNA"/>
</dbReference>
<evidence type="ECO:0000313" key="2">
    <source>
        <dbReference type="Proteomes" id="UP000752171"/>
    </source>
</evidence>
<protein>
    <submittedName>
        <fullName evidence="1">Uncharacterized protein</fullName>
    </submittedName>
</protein>
<comment type="caution">
    <text evidence="1">The sequence shown here is derived from an EMBL/GenBank/DDBJ whole genome shotgun (WGS) entry which is preliminary data.</text>
</comment>
<dbReference type="Proteomes" id="UP000752171">
    <property type="component" value="Unassembled WGS sequence"/>
</dbReference>
<organism evidence="1 2">
    <name type="scientific">Astyanax mexicanus</name>
    <name type="common">Blind cave fish</name>
    <name type="synonym">Astyanax fasciatus mexicanus</name>
    <dbReference type="NCBI Taxonomy" id="7994"/>
    <lineage>
        <taxon>Eukaryota</taxon>
        <taxon>Metazoa</taxon>
        <taxon>Chordata</taxon>
        <taxon>Craniata</taxon>
        <taxon>Vertebrata</taxon>
        <taxon>Euteleostomi</taxon>
        <taxon>Actinopterygii</taxon>
        <taxon>Neopterygii</taxon>
        <taxon>Teleostei</taxon>
        <taxon>Ostariophysi</taxon>
        <taxon>Characiformes</taxon>
        <taxon>Characoidei</taxon>
        <taxon>Acestrorhamphidae</taxon>
        <taxon>Acestrorhamphinae</taxon>
        <taxon>Astyanax</taxon>
    </lineage>
</organism>
<gene>
    <name evidence="1" type="ORF">AMEX_G10267</name>
</gene>
<reference evidence="1 2" key="1">
    <citation type="submission" date="2021-07" db="EMBL/GenBank/DDBJ databases">
        <authorList>
            <person name="Imarazene B."/>
            <person name="Zahm M."/>
            <person name="Klopp C."/>
            <person name="Cabau C."/>
            <person name="Beille S."/>
            <person name="Jouanno E."/>
            <person name="Castinel A."/>
            <person name="Lluch J."/>
            <person name="Gil L."/>
            <person name="Kuchtly C."/>
            <person name="Lopez Roques C."/>
            <person name="Donnadieu C."/>
            <person name="Parrinello H."/>
            <person name="Journot L."/>
            <person name="Du K."/>
            <person name="Schartl M."/>
            <person name="Retaux S."/>
            <person name="Guiguen Y."/>
        </authorList>
    </citation>
    <scope>NUCLEOTIDE SEQUENCE [LARGE SCALE GENOMIC DNA]</scope>
    <source>
        <strain evidence="1">Pach_M1</strain>
        <tissue evidence="1">Testis</tissue>
    </source>
</reference>